<evidence type="ECO:0000259" key="2">
    <source>
        <dbReference type="Pfam" id="PF23635"/>
    </source>
</evidence>
<reference evidence="4" key="2">
    <citation type="journal article" date="2017" name="Nat. Plants">
        <title>The Aegilops tauschii genome reveals multiple impacts of transposons.</title>
        <authorList>
            <person name="Zhao G."/>
            <person name="Zou C."/>
            <person name="Li K."/>
            <person name="Wang K."/>
            <person name="Li T."/>
            <person name="Gao L."/>
            <person name="Zhang X."/>
            <person name="Wang H."/>
            <person name="Yang Z."/>
            <person name="Liu X."/>
            <person name="Jiang W."/>
            <person name="Mao L."/>
            <person name="Kong X."/>
            <person name="Jiao Y."/>
            <person name="Jia J."/>
        </authorList>
    </citation>
    <scope>NUCLEOTIDE SEQUENCE [LARGE SCALE GENOMIC DNA]</scope>
    <source>
        <strain evidence="4">cv. AL8/78</strain>
    </source>
</reference>
<dbReference type="Gramene" id="AET6Gv20154000.3">
    <property type="protein sequence ID" value="AET6Gv20154000.3"/>
    <property type="gene ID" value="AET6Gv20154000"/>
</dbReference>
<name>A0A453MZ15_AEGTS</name>
<dbReference type="SUPFAM" id="SSF81383">
    <property type="entry name" value="F-box domain"/>
    <property type="match status" value="1"/>
</dbReference>
<accession>A0A453MZ15</accession>
<dbReference type="Pfam" id="PF13966">
    <property type="entry name" value="zf-RVT"/>
    <property type="match status" value="1"/>
</dbReference>
<dbReference type="PANTHER" id="PTHR33207">
    <property type="entry name" value="F-BOX DOMAIN CONTAINING PROTEIN-RELATED"/>
    <property type="match status" value="1"/>
</dbReference>
<organism evidence="3 4">
    <name type="scientific">Aegilops tauschii subsp. strangulata</name>
    <name type="common">Goatgrass</name>
    <dbReference type="NCBI Taxonomy" id="200361"/>
    <lineage>
        <taxon>Eukaryota</taxon>
        <taxon>Viridiplantae</taxon>
        <taxon>Streptophyta</taxon>
        <taxon>Embryophyta</taxon>
        <taxon>Tracheophyta</taxon>
        <taxon>Spermatophyta</taxon>
        <taxon>Magnoliopsida</taxon>
        <taxon>Liliopsida</taxon>
        <taxon>Poales</taxon>
        <taxon>Poaceae</taxon>
        <taxon>BOP clade</taxon>
        <taxon>Pooideae</taxon>
        <taxon>Triticodae</taxon>
        <taxon>Triticeae</taxon>
        <taxon>Triticinae</taxon>
        <taxon>Aegilops</taxon>
    </lineage>
</organism>
<dbReference type="InterPro" id="IPR036047">
    <property type="entry name" value="F-box-like_dom_sf"/>
</dbReference>
<dbReference type="InterPro" id="IPR056594">
    <property type="entry name" value="AT5G49610-like_b-prop"/>
</dbReference>
<dbReference type="STRING" id="200361.A0A453MZ15"/>
<dbReference type="Pfam" id="PF23635">
    <property type="entry name" value="Beta-prop_AT5G49610-like"/>
    <property type="match status" value="1"/>
</dbReference>
<evidence type="ECO:0000313" key="4">
    <source>
        <dbReference type="Proteomes" id="UP000015105"/>
    </source>
</evidence>
<dbReference type="Proteomes" id="UP000015105">
    <property type="component" value="Chromosome 6D"/>
</dbReference>
<dbReference type="EnsemblPlants" id="AET6Gv20154000.3">
    <property type="protein sequence ID" value="AET6Gv20154000.3"/>
    <property type="gene ID" value="AET6Gv20154000"/>
</dbReference>
<feature type="domain" description="Reverse transcriptase zinc-binding" evidence="1">
    <location>
        <begin position="438"/>
        <end position="502"/>
    </location>
</feature>
<evidence type="ECO:0000313" key="3">
    <source>
        <dbReference type="EnsemblPlants" id="AET6Gv20154000.3"/>
    </source>
</evidence>
<sequence length="527" mass="59187">PYFFPTRRHFHSSSSSTAMASELGLAPPAKRPLAAAPTTITGIGDDLLRGIFLLLPSLPSLVRAALACRTFLGAVRSSPAFRGRFLALHPPQLLGFFICPSRIASHPFVPSRGRSDPDLAAAVRGADFFLTRLPEDGGSSRGWHFETCYGGYAVLLNQTTDQVAAYNPLTQALHLFPQPAADKILFRGLPEYYFFSEEDQGVLRMVCVQHRNTSWQVPARIAVYSPATSSEWQILPWVETPPPLQPEEDGQKVITFYPGTQVKGFVYWKHTSQAYVLILNTATLQFSRVDLPPFFEEIETVQFMLGQTKDGELCMVGADDNDGKTGMLVVCVWRADEHGVEKWMLEHTFALSIFIDATEDDSTVQVDAIIDGYVYLSTKYSGQAESLLSFCLETAKLTKLFDGTYTSPSHPYIMAWPSSLVDNKASPCSKIPIMYQYEDAMWKANIPLKIKDILWLIWHNVIATKDSMRRINWIGDYICSFCGENESIHHLFFACLAASYMWSSICNTMGLYDRPYMLHTILYLGRR</sequence>
<reference evidence="3" key="3">
    <citation type="journal article" date="2017" name="Nature">
        <title>Genome sequence of the progenitor of the wheat D genome Aegilops tauschii.</title>
        <authorList>
            <person name="Luo M.C."/>
            <person name="Gu Y.Q."/>
            <person name="Puiu D."/>
            <person name="Wang H."/>
            <person name="Twardziok S.O."/>
            <person name="Deal K.R."/>
            <person name="Huo N."/>
            <person name="Zhu T."/>
            <person name="Wang L."/>
            <person name="Wang Y."/>
            <person name="McGuire P.E."/>
            <person name="Liu S."/>
            <person name="Long H."/>
            <person name="Ramasamy R.K."/>
            <person name="Rodriguez J.C."/>
            <person name="Van S.L."/>
            <person name="Yuan L."/>
            <person name="Wang Z."/>
            <person name="Xia Z."/>
            <person name="Xiao L."/>
            <person name="Anderson O.D."/>
            <person name="Ouyang S."/>
            <person name="Liang Y."/>
            <person name="Zimin A.V."/>
            <person name="Pertea G."/>
            <person name="Qi P."/>
            <person name="Bennetzen J.L."/>
            <person name="Dai X."/>
            <person name="Dawson M.W."/>
            <person name="Muller H.G."/>
            <person name="Kugler K."/>
            <person name="Rivarola-Duarte L."/>
            <person name="Spannagl M."/>
            <person name="Mayer K.F.X."/>
            <person name="Lu F.H."/>
            <person name="Bevan M.W."/>
            <person name="Leroy P."/>
            <person name="Li P."/>
            <person name="You F.M."/>
            <person name="Sun Q."/>
            <person name="Liu Z."/>
            <person name="Lyons E."/>
            <person name="Wicker T."/>
            <person name="Salzberg S.L."/>
            <person name="Devos K.M."/>
            <person name="Dvorak J."/>
        </authorList>
    </citation>
    <scope>NUCLEOTIDE SEQUENCE [LARGE SCALE GENOMIC DNA]</scope>
    <source>
        <strain evidence="3">cv. AL8/78</strain>
    </source>
</reference>
<feature type="domain" description="F-box protein AT5G49610-like beta-propeller" evidence="2">
    <location>
        <begin position="160"/>
        <end position="418"/>
    </location>
</feature>
<keyword evidence="4" id="KW-1185">Reference proteome</keyword>
<proteinExistence type="predicted"/>
<reference evidence="3" key="5">
    <citation type="journal article" date="2021" name="G3 (Bethesda)">
        <title>Aegilops tauschii genome assembly Aet v5.0 features greater sequence contiguity and improved annotation.</title>
        <authorList>
            <person name="Wang L."/>
            <person name="Zhu T."/>
            <person name="Rodriguez J.C."/>
            <person name="Deal K.R."/>
            <person name="Dubcovsky J."/>
            <person name="McGuire P.E."/>
            <person name="Lux T."/>
            <person name="Spannagl M."/>
            <person name="Mayer K.F.X."/>
            <person name="Baldrich P."/>
            <person name="Meyers B.C."/>
            <person name="Huo N."/>
            <person name="Gu Y.Q."/>
            <person name="Zhou H."/>
            <person name="Devos K.M."/>
            <person name="Bennetzen J.L."/>
            <person name="Unver T."/>
            <person name="Budak H."/>
            <person name="Gulick P.J."/>
            <person name="Galiba G."/>
            <person name="Kalapos B."/>
            <person name="Nelson D.R."/>
            <person name="Li P."/>
            <person name="You F.M."/>
            <person name="Luo M.C."/>
            <person name="Dvorak J."/>
        </authorList>
    </citation>
    <scope>NUCLEOTIDE SEQUENCE [LARGE SCALE GENOMIC DNA]</scope>
    <source>
        <strain evidence="3">cv. AL8/78</strain>
    </source>
</reference>
<protein>
    <submittedName>
        <fullName evidence="3">Uncharacterized protein</fullName>
    </submittedName>
</protein>
<dbReference type="AlphaFoldDB" id="A0A453MZ15"/>
<dbReference type="InterPro" id="IPR026960">
    <property type="entry name" value="RVT-Znf"/>
</dbReference>
<reference evidence="3" key="4">
    <citation type="submission" date="2019-03" db="UniProtKB">
        <authorList>
            <consortium name="EnsemblPlants"/>
        </authorList>
    </citation>
    <scope>IDENTIFICATION</scope>
</reference>
<evidence type="ECO:0000259" key="1">
    <source>
        <dbReference type="Pfam" id="PF13966"/>
    </source>
</evidence>
<reference evidence="4" key="1">
    <citation type="journal article" date="2014" name="Science">
        <title>Ancient hybridizations among the ancestral genomes of bread wheat.</title>
        <authorList>
            <consortium name="International Wheat Genome Sequencing Consortium,"/>
            <person name="Marcussen T."/>
            <person name="Sandve S.R."/>
            <person name="Heier L."/>
            <person name="Spannagl M."/>
            <person name="Pfeifer M."/>
            <person name="Jakobsen K.S."/>
            <person name="Wulff B.B."/>
            <person name="Steuernagel B."/>
            <person name="Mayer K.F."/>
            <person name="Olsen O.A."/>
        </authorList>
    </citation>
    <scope>NUCLEOTIDE SEQUENCE [LARGE SCALE GENOMIC DNA]</scope>
    <source>
        <strain evidence="4">cv. AL8/78</strain>
    </source>
</reference>